<gene>
    <name evidence="2" type="ORF">TEOVI_000560300</name>
</gene>
<dbReference type="GeneID" id="92379543"/>
<comment type="caution">
    <text evidence="2">The sequence shown here is derived from an EMBL/GenBank/DDBJ whole genome shotgun (WGS) entry which is preliminary data.</text>
</comment>
<organism evidence="2 3">
    <name type="scientific">Trypanosoma equiperdum</name>
    <dbReference type="NCBI Taxonomy" id="5694"/>
    <lineage>
        <taxon>Eukaryota</taxon>
        <taxon>Discoba</taxon>
        <taxon>Euglenozoa</taxon>
        <taxon>Kinetoplastea</taxon>
        <taxon>Metakinetoplastina</taxon>
        <taxon>Trypanosomatida</taxon>
        <taxon>Trypanosomatidae</taxon>
        <taxon>Trypanosoma</taxon>
    </lineage>
</organism>
<evidence type="ECO:0008006" key="4">
    <source>
        <dbReference type="Google" id="ProtNLM"/>
    </source>
</evidence>
<sequence length="551" mass="60803">MKYMAKGALAKLLESEVTGGNINACCRILRRIFSETVEDAQPTGFSVGRSALLSDVVALGKASLAADRSHVRSPSVAVLCHVSQRLGDWCSALDFARLLPNLPSPSFLSSLLQPNNCAAVLRFCETRGWALDVPHATRVLAERHGSWTSALDVAEAMERHCGMGERYSLGVLIPYLAASGCWRKAVRMFFDGIAQGSLVDPRFVGDLVYRTVRLKQWQTAFYMLGAIEKTREAADFCPSDENFFRDIITVSPSWRSSLSILHLAIGSGVKPDKSIVSLLLGQCEEANVWLTAIKVYDTAVREGFLSSIEGDSYQTLIRSFHAVKQWEKALVALSWMKKAGESSMTTGMGELLEMCQQSGQWEAAVNIGGVLLEKHEGMPSRTRLALLSACADGAAWQCSIRVLGEYLNDSTSMPHPLLVCATLQACVSAQRWEEALFVFFKAREEEPRLILPPLAHRLVLKACVGSGRWLESMCLLEQMEPRGAPKDNHTHRLGLWAAALSGNWQLSLYQLHRIPRANRTAQDQLIVRSSIQNVSAVARAITLRHLQPHLS</sequence>
<keyword evidence="1" id="KW-0677">Repeat</keyword>
<keyword evidence="3" id="KW-1185">Reference proteome</keyword>
<dbReference type="InterPro" id="IPR011990">
    <property type="entry name" value="TPR-like_helical_dom_sf"/>
</dbReference>
<evidence type="ECO:0000313" key="2">
    <source>
        <dbReference type="EMBL" id="SCU65311.1"/>
    </source>
</evidence>
<dbReference type="AlphaFoldDB" id="A0A1G4I0V8"/>
<accession>A0A1G4I0V8</accession>
<evidence type="ECO:0000313" key="3">
    <source>
        <dbReference type="Proteomes" id="UP000195570"/>
    </source>
</evidence>
<dbReference type="Proteomes" id="UP000195570">
    <property type="component" value="Unassembled WGS sequence"/>
</dbReference>
<dbReference type="Gene3D" id="1.25.40.10">
    <property type="entry name" value="Tetratricopeptide repeat domain"/>
    <property type="match status" value="2"/>
</dbReference>
<proteinExistence type="predicted"/>
<dbReference type="PANTHER" id="PTHR47447:SF17">
    <property type="entry name" value="OS12G0638900 PROTEIN"/>
    <property type="match status" value="1"/>
</dbReference>
<dbReference type="RefSeq" id="XP_067076926.1">
    <property type="nucleotide sequence ID" value="XM_067220825.1"/>
</dbReference>
<protein>
    <recommendedName>
        <fullName evidence="4">Pentatricopeptide repeat domain containing protein</fullName>
    </recommendedName>
</protein>
<dbReference type="PANTHER" id="PTHR47447">
    <property type="entry name" value="OS03G0856100 PROTEIN"/>
    <property type="match status" value="1"/>
</dbReference>
<reference evidence="2" key="1">
    <citation type="submission" date="2016-09" db="EMBL/GenBank/DDBJ databases">
        <authorList>
            <person name="Hebert L."/>
            <person name="Moumen B."/>
        </authorList>
    </citation>
    <scope>NUCLEOTIDE SEQUENCE [LARGE SCALE GENOMIC DNA]</scope>
    <source>
        <strain evidence="2">OVI</strain>
    </source>
</reference>
<dbReference type="VEuPathDB" id="TriTrypDB:TEOVI_000560300"/>
<evidence type="ECO:0000256" key="1">
    <source>
        <dbReference type="ARBA" id="ARBA00022737"/>
    </source>
</evidence>
<dbReference type="EMBL" id="CZPT02000276">
    <property type="protein sequence ID" value="SCU65311.1"/>
    <property type="molecule type" value="Genomic_DNA"/>
</dbReference>
<name>A0A1G4I0V8_TRYEQ</name>